<dbReference type="PATRIC" id="fig|1408103.3.peg.5220"/>
<dbReference type="PANTHER" id="PTHR35788:SF1">
    <property type="entry name" value="EXPORTED PROTEIN"/>
    <property type="match status" value="1"/>
</dbReference>
<dbReference type="Pfam" id="PF07501">
    <property type="entry name" value="G5"/>
    <property type="match status" value="1"/>
</dbReference>
<dbReference type="Proteomes" id="UP000034166">
    <property type="component" value="Unassembled WGS sequence"/>
</dbReference>
<dbReference type="PANTHER" id="PTHR35788">
    <property type="entry name" value="EXPORTED PROTEIN-RELATED"/>
    <property type="match status" value="1"/>
</dbReference>
<dbReference type="RefSeq" id="WP_046526200.1">
    <property type="nucleotide sequence ID" value="NZ_LAYY01000101.1"/>
</dbReference>
<dbReference type="InterPro" id="IPR011098">
    <property type="entry name" value="G5_dom"/>
</dbReference>
<keyword evidence="5" id="KW-1185">Reference proteome</keyword>
<dbReference type="InterPro" id="IPR007391">
    <property type="entry name" value="Vancomycin_resist_VanW"/>
</dbReference>
<dbReference type="Gene3D" id="2.20.230.10">
    <property type="entry name" value="Resuscitation-promoting factor rpfb"/>
    <property type="match status" value="1"/>
</dbReference>
<gene>
    <name evidence="4" type="ORF">WQ57_24195</name>
</gene>
<feature type="compositionally biased region" description="Basic and acidic residues" evidence="2">
    <location>
        <begin position="424"/>
        <end position="433"/>
    </location>
</feature>
<feature type="domain" description="G5" evidence="3">
    <location>
        <begin position="303"/>
        <end position="383"/>
    </location>
</feature>
<evidence type="ECO:0000313" key="4">
    <source>
        <dbReference type="EMBL" id="KKK33053.1"/>
    </source>
</evidence>
<evidence type="ECO:0000259" key="3">
    <source>
        <dbReference type="PROSITE" id="PS51109"/>
    </source>
</evidence>
<reference evidence="4 5" key="1">
    <citation type="submission" date="2015-04" db="EMBL/GenBank/DDBJ databases">
        <title>Taxonomic description and genome sequence of Bacillus campisalis sp. nov., a novel member of the genus Bacillus isolated from solar saltern.</title>
        <authorList>
            <person name="Mathan Kumar R."/>
            <person name="Kaur G."/>
            <person name="Kumar A."/>
            <person name="Singh N.K."/>
            <person name="Kaur N."/>
            <person name="Kumar N."/>
            <person name="Mayilraj S."/>
        </authorList>
    </citation>
    <scope>NUCLEOTIDE SEQUENCE [LARGE SCALE GENOMIC DNA]</scope>
    <source>
        <strain evidence="4 5">SA2-6</strain>
    </source>
</reference>
<dbReference type="SMART" id="SM01208">
    <property type="entry name" value="G5"/>
    <property type="match status" value="1"/>
</dbReference>
<evidence type="ECO:0000256" key="1">
    <source>
        <dbReference type="ARBA" id="ARBA00022729"/>
    </source>
</evidence>
<dbReference type="EMBL" id="LAYY01000101">
    <property type="protein sequence ID" value="KKK33053.1"/>
    <property type="molecule type" value="Genomic_DNA"/>
</dbReference>
<comment type="caution">
    <text evidence="4">The sequence shown here is derived from an EMBL/GenBank/DDBJ whole genome shotgun (WGS) entry which is preliminary data.</text>
</comment>
<evidence type="ECO:0000313" key="5">
    <source>
        <dbReference type="Proteomes" id="UP000034166"/>
    </source>
</evidence>
<dbReference type="Pfam" id="PF04294">
    <property type="entry name" value="VanW"/>
    <property type="match status" value="1"/>
</dbReference>
<name>A0A0M2SFJ0_9BACI</name>
<dbReference type="PROSITE" id="PS51109">
    <property type="entry name" value="G5"/>
    <property type="match status" value="1"/>
</dbReference>
<sequence length="433" mass="47591">MKQQGIKLFIVLLISTLFIYSFSHFGAMAYSAMSKEGDLFLEGTTIGGVNVAGKSKAEAQPLVAERVQQWQAETVFELQYKEKTITVNTEFLSFNVVESVEAAQNGQPNGAAVSIETQGLKGALSQLSPDLILEEAELNVLHQEVLNYGRNLAAGNHRISVEKLLAGENKADDVISETTLQLDDVSVAMMDWVEGLSPIAIPANSQVSFLKTIEDEKLTSMPSGTMSMIAAGIYQTILPTNFDIIERHIGQALPEYIPLGFEAKVNAEHNLDFVFANPNESDYYLQLHWSYPTLILQLIGSPLLYTYEIEESGKQSFKPKTVIQYSPQLLPGQKAVKEPGKKGTLVKMLRKVYGEKGEFLREEVISEDYYPPVERIEVHGLKGSEGGDAPGAKADEETADPGTETAETEADGSTASKEAEEEEIWGKENETEK</sequence>
<organism evidence="4 5">
    <name type="scientific">Mesobacillus campisalis</name>
    <dbReference type="NCBI Taxonomy" id="1408103"/>
    <lineage>
        <taxon>Bacteria</taxon>
        <taxon>Bacillati</taxon>
        <taxon>Bacillota</taxon>
        <taxon>Bacilli</taxon>
        <taxon>Bacillales</taxon>
        <taxon>Bacillaceae</taxon>
        <taxon>Mesobacillus</taxon>
    </lineage>
</organism>
<accession>A0A0M2SFJ0</accession>
<evidence type="ECO:0000256" key="2">
    <source>
        <dbReference type="SAM" id="MobiDB-lite"/>
    </source>
</evidence>
<proteinExistence type="predicted"/>
<dbReference type="AlphaFoldDB" id="A0A0M2SFJ0"/>
<protein>
    <recommendedName>
        <fullName evidence="3">G5 domain-containing protein</fullName>
    </recommendedName>
</protein>
<keyword evidence="1" id="KW-0732">Signal</keyword>
<dbReference type="InterPro" id="IPR052913">
    <property type="entry name" value="Glycopeptide_resist_protein"/>
</dbReference>
<feature type="region of interest" description="Disordered" evidence="2">
    <location>
        <begin position="380"/>
        <end position="433"/>
    </location>
</feature>